<feature type="region of interest" description="Disordered" evidence="1">
    <location>
        <begin position="1"/>
        <end position="29"/>
    </location>
</feature>
<keyword evidence="3" id="KW-1185">Reference proteome</keyword>
<proteinExistence type="predicted"/>
<organism evidence="2 3">
    <name type="scientific">Polymorphospora rubra</name>
    <dbReference type="NCBI Taxonomy" id="338584"/>
    <lineage>
        <taxon>Bacteria</taxon>
        <taxon>Bacillati</taxon>
        <taxon>Actinomycetota</taxon>
        <taxon>Actinomycetes</taxon>
        <taxon>Micromonosporales</taxon>
        <taxon>Micromonosporaceae</taxon>
        <taxon>Polymorphospora</taxon>
    </lineage>
</organism>
<name>A0A810MUF9_9ACTN</name>
<dbReference type="AlphaFoldDB" id="A0A810MUF9"/>
<protein>
    <submittedName>
        <fullName evidence="2">Uncharacterized protein</fullName>
    </submittedName>
</protein>
<feature type="compositionally biased region" description="Basic residues" evidence="1">
    <location>
        <begin position="1"/>
        <end position="11"/>
    </location>
</feature>
<sequence>MRLGKPPRRHVQFGGTHHPASTSPGRDRFERGRQREIINRHANEGSPGKVPCTQVRVAARSPVINTFGHQRSALMSPSVTSALRQIRMVASELGCRSVDACDTVQIPDPRS</sequence>
<reference evidence="2" key="1">
    <citation type="submission" date="2020-08" db="EMBL/GenBank/DDBJ databases">
        <title>Whole genome shotgun sequence of Polymorphospora rubra NBRC 101157.</title>
        <authorList>
            <person name="Komaki H."/>
            <person name="Tamura T."/>
        </authorList>
    </citation>
    <scope>NUCLEOTIDE SEQUENCE</scope>
    <source>
        <strain evidence="2">NBRC 101157</strain>
    </source>
</reference>
<accession>A0A810MUF9</accession>
<evidence type="ECO:0000313" key="3">
    <source>
        <dbReference type="Proteomes" id="UP000680866"/>
    </source>
</evidence>
<dbReference type="KEGG" id="pry:Prubr_18670"/>
<dbReference type="EMBL" id="AP023359">
    <property type="protein sequence ID" value="BCJ64846.1"/>
    <property type="molecule type" value="Genomic_DNA"/>
</dbReference>
<evidence type="ECO:0000313" key="2">
    <source>
        <dbReference type="EMBL" id="BCJ64846.1"/>
    </source>
</evidence>
<dbReference type="Proteomes" id="UP000680866">
    <property type="component" value="Chromosome"/>
</dbReference>
<gene>
    <name evidence="2" type="ORF">Prubr_18670</name>
</gene>
<evidence type="ECO:0000256" key="1">
    <source>
        <dbReference type="SAM" id="MobiDB-lite"/>
    </source>
</evidence>